<dbReference type="SMART" id="SM00245">
    <property type="entry name" value="TSPc"/>
    <property type="match status" value="1"/>
</dbReference>
<protein>
    <submittedName>
        <fullName evidence="2">S41 family peptidase</fullName>
    </submittedName>
</protein>
<dbReference type="CDD" id="cd07563">
    <property type="entry name" value="Peptidase_S41_IRBP"/>
    <property type="match status" value="1"/>
</dbReference>
<accession>A0A7S8IET3</accession>
<dbReference type="EMBL" id="CP062983">
    <property type="protein sequence ID" value="QPC82887.1"/>
    <property type="molecule type" value="Genomic_DNA"/>
</dbReference>
<dbReference type="Proteomes" id="UP000594468">
    <property type="component" value="Chromosome"/>
</dbReference>
<dbReference type="PANTHER" id="PTHR11261">
    <property type="entry name" value="INTERPHOTORECEPTOR RETINOID-BINDING PROTEIN"/>
    <property type="match status" value="1"/>
</dbReference>
<evidence type="ECO:0000313" key="2">
    <source>
        <dbReference type="EMBL" id="QPC82887.1"/>
    </source>
</evidence>
<sequence length="356" mass="39421">MKNNPYDKQEDESLVDEMQAQVDADTRQQVVEAIADVLHEYYVFPELGTQMSDALKAALADDAYDSFTTAEAFCEKLTEDLQAIGQDKHLRVRFNEEPRPVLPVATDYTYTPEEIDSWTAMGRSKNFGFYKIERLEGNIGYLDLRNFWEASWAGAGETAAGVMAFLANMDAMLIDLRQNGGGSPSMVALLMSYLLKPESVHLNSFYDRSSDNTMQSWTLPYVPGRRMPEMPVYVLTSSRTFSGAEEFTYNLKNMKRATIIGETTGGGAHPGRDVSVTPHFRVFVPMGRPINPISGTNWEGTGIEPDVSVPQQEAFDEAYKLALQMVIHKLEGVPGEAAKGQLSEAKGALEALDAEG</sequence>
<evidence type="ECO:0000313" key="3">
    <source>
        <dbReference type="Proteomes" id="UP000594468"/>
    </source>
</evidence>
<dbReference type="AlphaFoldDB" id="A0A7S8IET3"/>
<dbReference type="Pfam" id="PF03572">
    <property type="entry name" value="Peptidase_S41"/>
    <property type="match status" value="1"/>
</dbReference>
<dbReference type="SUPFAM" id="SSF52096">
    <property type="entry name" value="ClpP/crotonase"/>
    <property type="match status" value="1"/>
</dbReference>
<dbReference type="GO" id="GO:0006508">
    <property type="term" value="P:proteolysis"/>
    <property type="evidence" value="ECO:0007669"/>
    <property type="project" value="InterPro"/>
</dbReference>
<proteinExistence type="predicted"/>
<dbReference type="KEGG" id="pmet:G4Y79_00515"/>
<dbReference type="Pfam" id="PF11918">
    <property type="entry name" value="Peptidase_S41_N"/>
    <property type="match status" value="1"/>
</dbReference>
<dbReference type="GO" id="GO:0008236">
    <property type="term" value="F:serine-type peptidase activity"/>
    <property type="evidence" value="ECO:0007669"/>
    <property type="project" value="InterPro"/>
</dbReference>
<reference evidence="2 3" key="1">
    <citation type="submission" date="2020-02" db="EMBL/GenBank/DDBJ databases">
        <authorList>
            <person name="Zheng R.K."/>
            <person name="Sun C.M."/>
        </authorList>
    </citation>
    <scope>NUCLEOTIDE SEQUENCE [LARGE SCALE GENOMIC DNA]</scope>
    <source>
        <strain evidence="3">rifampicinis</strain>
    </source>
</reference>
<feature type="domain" description="Tail specific protease" evidence="1">
    <location>
        <begin position="111"/>
        <end position="310"/>
    </location>
</feature>
<dbReference type="RefSeq" id="WP_195170956.1">
    <property type="nucleotide sequence ID" value="NZ_CP062983.1"/>
</dbReference>
<name>A0A7S8IET3_9CHLR</name>
<dbReference type="Gene3D" id="3.30.750.44">
    <property type="match status" value="1"/>
</dbReference>
<dbReference type="Gene3D" id="3.90.226.10">
    <property type="entry name" value="2-enoyl-CoA Hydratase, Chain A, domain 1"/>
    <property type="match status" value="1"/>
</dbReference>
<dbReference type="PANTHER" id="PTHR11261:SF3">
    <property type="entry name" value="RETINOL-BINDING PROTEIN 3"/>
    <property type="match status" value="1"/>
</dbReference>
<dbReference type="InterPro" id="IPR029045">
    <property type="entry name" value="ClpP/crotonase-like_dom_sf"/>
</dbReference>
<organism evidence="2 3">
    <name type="scientific">Phototrophicus methaneseepsis</name>
    <dbReference type="NCBI Taxonomy" id="2710758"/>
    <lineage>
        <taxon>Bacteria</taxon>
        <taxon>Bacillati</taxon>
        <taxon>Chloroflexota</taxon>
        <taxon>Candidatus Thermofontia</taxon>
        <taxon>Phototrophicales</taxon>
        <taxon>Phototrophicaceae</taxon>
        <taxon>Phototrophicus</taxon>
    </lineage>
</organism>
<keyword evidence="3" id="KW-1185">Reference proteome</keyword>
<gene>
    <name evidence="2" type="ORF">G4Y79_00515</name>
</gene>
<evidence type="ECO:0000259" key="1">
    <source>
        <dbReference type="SMART" id="SM00245"/>
    </source>
</evidence>
<dbReference type="InterPro" id="IPR005151">
    <property type="entry name" value="Tail-specific_protease"/>
</dbReference>